<feature type="transmembrane region" description="Helical" evidence="1">
    <location>
        <begin position="117"/>
        <end position="136"/>
    </location>
</feature>
<dbReference type="EMBL" id="CAJSLV010000049">
    <property type="protein sequence ID" value="CAG6393443.1"/>
    <property type="molecule type" value="Genomic_DNA"/>
</dbReference>
<proteinExistence type="predicted"/>
<comment type="caution">
    <text evidence="2">The sequence shown here is derived from an EMBL/GenBank/DDBJ whole genome shotgun (WGS) entry which is preliminary data.</text>
</comment>
<dbReference type="Proteomes" id="UP001152519">
    <property type="component" value="Unassembled WGS sequence"/>
</dbReference>
<evidence type="ECO:0000256" key="1">
    <source>
        <dbReference type="SAM" id="Phobius"/>
    </source>
</evidence>
<evidence type="ECO:0000313" key="3">
    <source>
        <dbReference type="Proteomes" id="UP001152519"/>
    </source>
</evidence>
<accession>A0A9W4DNZ4</accession>
<keyword evidence="1" id="KW-0472">Membrane</keyword>
<keyword evidence="1" id="KW-1133">Transmembrane helix</keyword>
<feature type="transmembrane region" description="Helical" evidence="1">
    <location>
        <begin position="72"/>
        <end position="97"/>
    </location>
</feature>
<name>A0A9W4DNZ4_9ACTN</name>
<feature type="transmembrane region" description="Helical" evidence="1">
    <location>
        <begin position="267"/>
        <end position="286"/>
    </location>
</feature>
<keyword evidence="1" id="KW-0812">Transmembrane</keyword>
<sequence>MSSFPEADVLARPWLSADAGRWVSLRVPLWARPVGPAAVLLVAVIAAIAAAPDEVCTAGQPCAADWLDAAGTMLFVPYLLSLFALPELAAVLAPLLLLYMAEPSQWHGGAAEKIADSVVVMVLGWGWAAVMARLRVRRRQRSVVRDAAGGIKVLAPVPDDFRPWQRGLFRCVVGVLMCAAACALITTVVLDDRADDRTAGTAKSQEAPVVAYNGDEYTLTVRLADGTRHQFDVIGSYHDDNTVRVLTHGSWVRLASEPYGDRTDRQLVALSLAGLGLPLLVSGLFARRGAAALRRGPVPVLRVLSRERWGRTEIFATDDADGASPILNYKPHISNRTNLRSAHLYGLPSEGGELVLASATEFGNWSVDATVSPIRLGAAADPDTGSIDTKQSAAQRRSSESLLQEALTSMSQGAGHVRWQAGPVARCVAAVFGIAVIALLGVLASEVSSWWHSGYLWLIGLNAVISAHRMLSWRVTADPAGLHVRKHWRTHLLPWTDVTSAVYTARGGLTLSCRPGVAHVSLGTVGFPALERGLNRPSRAARAAVEISAMVQEPNLRPKDNA</sequence>
<protein>
    <recommendedName>
        <fullName evidence="4">PH domain-containing protein</fullName>
    </recommendedName>
</protein>
<feature type="transmembrane region" description="Helical" evidence="1">
    <location>
        <begin position="168"/>
        <end position="190"/>
    </location>
</feature>
<keyword evidence="3" id="KW-1185">Reference proteome</keyword>
<feature type="transmembrane region" description="Helical" evidence="1">
    <location>
        <begin position="30"/>
        <end position="51"/>
    </location>
</feature>
<gene>
    <name evidence="2" type="ORF">SCOCK_200055</name>
</gene>
<evidence type="ECO:0008006" key="4">
    <source>
        <dbReference type="Google" id="ProtNLM"/>
    </source>
</evidence>
<feature type="transmembrane region" description="Helical" evidence="1">
    <location>
        <begin position="450"/>
        <end position="467"/>
    </location>
</feature>
<feature type="transmembrane region" description="Helical" evidence="1">
    <location>
        <begin position="424"/>
        <end position="444"/>
    </location>
</feature>
<reference evidence="2" key="1">
    <citation type="submission" date="2021-05" db="EMBL/GenBank/DDBJ databases">
        <authorList>
            <person name="Arsene-Ploetze F."/>
        </authorList>
    </citation>
    <scope>NUCLEOTIDE SEQUENCE</scope>
    <source>
        <strain evidence="2">DSM 42138</strain>
    </source>
</reference>
<evidence type="ECO:0000313" key="2">
    <source>
        <dbReference type="EMBL" id="CAG6393443.1"/>
    </source>
</evidence>
<organism evidence="2 3">
    <name type="scientific">Actinacidiphila cocklensis</name>
    <dbReference type="NCBI Taxonomy" id="887465"/>
    <lineage>
        <taxon>Bacteria</taxon>
        <taxon>Bacillati</taxon>
        <taxon>Actinomycetota</taxon>
        <taxon>Actinomycetes</taxon>
        <taxon>Kitasatosporales</taxon>
        <taxon>Streptomycetaceae</taxon>
        <taxon>Actinacidiphila</taxon>
    </lineage>
</organism>
<dbReference type="AlphaFoldDB" id="A0A9W4DNZ4"/>